<dbReference type="InterPro" id="IPR011990">
    <property type="entry name" value="TPR-like_helical_dom_sf"/>
</dbReference>
<name>A0A916TZR7_9SPHI</name>
<dbReference type="EMBL" id="BMIL01000002">
    <property type="protein sequence ID" value="GGC54673.1"/>
    <property type="molecule type" value="Genomic_DNA"/>
</dbReference>
<organism evidence="2 3">
    <name type="scientific">Pedobacter quisquiliarum</name>
    <dbReference type="NCBI Taxonomy" id="1834438"/>
    <lineage>
        <taxon>Bacteria</taxon>
        <taxon>Pseudomonadati</taxon>
        <taxon>Bacteroidota</taxon>
        <taxon>Sphingobacteriia</taxon>
        <taxon>Sphingobacteriales</taxon>
        <taxon>Sphingobacteriaceae</taxon>
        <taxon>Pedobacter</taxon>
    </lineage>
</organism>
<dbReference type="SUPFAM" id="SSF48452">
    <property type="entry name" value="TPR-like"/>
    <property type="match status" value="1"/>
</dbReference>
<sequence length="224" mass="24952">MQKLSLVILLFLAVNVKAQIPDITMSRPVPGGPITITYYNPLALNADDYFYEADQNERKGDLKVALALYDKAANGFNLSRRNAQYSAALLRLSNVHMLMNNFSVAEKLVLQGALMNYSKAGNITGEMNAYQQLAKIYLAADKLTEALWFSTQQGILAQRLSNQNAYISSLLGVARVKIKKQEFNLANYDLNRAETLARSNNYTDFSTQISDARKAIADGQNLKK</sequence>
<dbReference type="Proteomes" id="UP000651668">
    <property type="component" value="Unassembled WGS sequence"/>
</dbReference>
<keyword evidence="1" id="KW-0732">Signal</keyword>
<evidence type="ECO:0000313" key="2">
    <source>
        <dbReference type="EMBL" id="GGC54673.1"/>
    </source>
</evidence>
<dbReference type="RefSeq" id="WP_188625287.1">
    <property type="nucleotide sequence ID" value="NZ_BMIL01000002.1"/>
</dbReference>
<protein>
    <recommendedName>
        <fullName evidence="4">Tetratricopeptide repeat-containing protein</fullName>
    </recommendedName>
</protein>
<feature type="chain" id="PRO_5037848611" description="Tetratricopeptide repeat-containing protein" evidence="1">
    <location>
        <begin position="19"/>
        <end position="224"/>
    </location>
</feature>
<evidence type="ECO:0000256" key="1">
    <source>
        <dbReference type="SAM" id="SignalP"/>
    </source>
</evidence>
<reference evidence="2" key="2">
    <citation type="submission" date="2020-09" db="EMBL/GenBank/DDBJ databases">
        <authorList>
            <person name="Sun Q."/>
            <person name="Zhou Y."/>
        </authorList>
    </citation>
    <scope>NUCLEOTIDE SEQUENCE</scope>
    <source>
        <strain evidence="2">CGMCC 1.15343</strain>
    </source>
</reference>
<evidence type="ECO:0000313" key="3">
    <source>
        <dbReference type="Proteomes" id="UP000651668"/>
    </source>
</evidence>
<proteinExistence type="predicted"/>
<keyword evidence="3" id="KW-1185">Reference proteome</keyword>
<dbReference type="AlphaFoldDB" id="A0A916TZR7"/>
<reference evidence="2" key="1">
    <citation type="journal article" date="2014" name="Int. J. Syst. Evol. Microbiol.">
        <title>Complete genome sequence of Corynebacterium casei LMG S-19264T (=DSM 44701T), isolated from a smear-ripened cheese.</title>
        <authorList>
            <consortium name="US DOE Joint Genome Institute (JGI-PGF)"/>
            <person name="Walter F."/>
            <person name="Albersmeier A."/>
            <person name="Kalinowski J."/>
            <person name="Ruckert C."/>
        </authorList>
    </citation>
    <scope>NUCLEOTIDE SEQUENCE</scope>
    <source>
        <strain evidence="2">CGMCC 1.15343</strain>
    </source>
</reference>
<gene>
    <name evidence="2" type="ORF">GCM10011387_05240</name>
</gene>
<feature type="signal peptide" evidence="1">
    <location>
        <begin position="1"/>
        <end position="18"/>
    </location>
</feature>
<comment type="caution">
    <text evidence="2">The sequence shown here is derived from an EMBL/GenBank/DDBJ whole genome shotgun (WGS) entry which is preliminary data.</text>
</comment>
<dbReference type="Gene3D" id="1.25.40.10">
    <property type="entry name" value="Tetratricopeptide repeat domain"/>
    <property type="match status" value="1"/>
</dbReference>
<evidence type="ECO:0008006" key="4">
    <source>
        <dbReference type="Google" id="ProtNLM"/>
    </source>
</evidence>
<accession>A0A916TZR7</accession>